<keyword evidence="8" id="KW-0418">Kinase</keyword>
<keyword evidence="9" id="KW-1185">Reference proteome</keyword>
<protein>
    <recommendedName>
        <fullName evidence="2">cyclin-dependent kinase</fullName>
        <ecNumber evidence="2">2.7.11.22</ecNumber>
    </recommendedName>
</protein>
<dbReference type="EC" id="2.7.11.22" evidence="2"/>
<dbReference type="PROSITE" id="PS00108">
    <property type="entry name" value="PROTEIN_KINASE_ST"/>
    <property type="match status" value="1"/>
</dbReference>
<dbReference type="GO" id="GO:0005524">
    <property type="term" value="F:ATP binding"/>
    <property type="evidence" value="ECO:0007669"/>
    <property type="project" value="UniProtKB-KW"/>
</dbReference>
<reference evidence="8" key="1">
    <citation type="journal article" date="2023" name="Genome Biol. Evol.">
        <title>First Whole Genome Sequence and Flow Cytometry Genome Size Data for the Lichen-Forming Fungus Ramalina farinacea (Ascomycota).</title>
        <authorList>
            <person name="Llewellyn T."/>
            <person name="Mian S."/>
            <person name="Hill R."/>
            <person name="Leitch I.J."/>
            <person name="Gaya E."/>
        </authorList>
    </citation>
    <scope>NUCLEOTIDE SEQUENCE</scope>
    <source>
        <strain evidence="8">LIQ254RAFAR</strain>
    </source>
</reference>
<comment type="caution">
    <text evidence="8">The sequence shown here is derived from an EMBL/GenBank/DDBJ whole genome shotgun (WGS) entry which is preliminary data.</text>
</comment>
<dbReference type="EMBL" id="JAPUFD010000005">
    <property type="protein sequence ID" value="MDI1487451.1"/>
    <property type="molecule type" value="Genomic_DNA"/>
</dbReference>
<keyword evidence="8" id="KW-0808">Transferase</keyword>
<dbReference type="GO" id="GO:0007165">
    <property type="term" value="P:signal transduction"/>
    <property type="evidence" value="ECO:0007669"/>
    <property type="project" value="TreeGrafter"/>
</dbReference>
<dbReference type="GO" id="GO:0004693">
    <property type="term" value="F:cyclin-dependent protein serine/threonine kinase activity"/>
    <property type="evidence" value="ECO:0007669"/>
    <property type="project" value="UniProtKB-EC"/>
</dbReference>
<dbReference type="InterPro" id="IPR000719">
    <property type="entry name" value="Prot_kinase_dom"/>
</dbReference>
<dbReference type="Gene3D" id="1.10.510.10">
    <property type="entry name" value="Transferase(Phosphotransferase) domain 1"/>
    <property type="match status" value="1"/>
</dbReference>
<dbReference type="GO" id="GO:0000307">
    <property type="term" value="C:cyclin-dependent protein kinase holoenzyme complex"/>
    <property type="evidence" value="ECO:0007669"/>
    <property type="project" value="TreeGrafter"/>
</dbReference>
<comment type="similarity">
    <text evidence="1">Belongs to the protein kinase superfamily. CMGC Ser/Thr protein kinase family. CDC2/CDKX subfamily.</text>
</comment>
<dbReference type="PANTHER" id="PTHR24056">
    <property type="entry name" value="CELL DIVISION PROTEIN KINASE"/>
    <property type="match status" value="1"/>
</dbReference>
<keyword evidence="4" id="KW-0067">ATP-binding</keyword>
<evidence type="ECO:0000259" key="7">
    <source>
        <dbReference type="PROSITE" id="PS50011"/>
    </source>
</evidence>
<evidence type="ECO:0000256" key="4">
    <source>
        <dbReference type="ARBA" id="ARBA00022840"/>
    </source>
</evidence>
<dbReference type="GO" id="GO:0005737">
    <property type="term" value="C:cytoplasm"/>
    <property type="evidence" value="ECO:0007669"/>
    <property type="project" value="TreeGrafter"/>
</dbReference>
<evidence type="ECO:0000256" key="1">
    <source>
        <dbReference type="ARBA" id="ARBA00006485"/>
    </source>
</evidence>
<keyword evidence="3" id="KW-0547">Nucleotide-binding</keyword>
<dbReference type="InterPro" id="IPR008271">
    <property type="entry name" value="Ser/Thr_kinase_AS"/>
</dbReference>
<dbReference type="AlphaFoldDB" id="A0AA43QM17"/>
<evidence type="ECO:0000256" key="6">
    <source>
        <dbReference type="ARBA" id="ARBA00048367"/>
    </source>
</evidence>
<dbReference type="InterPro" id="IPR011009">
    <property type="entry name" value="Kinase-like_dom_sf"/>
</dbReference>
<dbReference type="SUPFAM" id="SSF56112">
    <property type="entry name" value="Protein kinase-like (PK-like)"/>
    <property type="match status" value="1"/>
</dbReference>
<dbReference type="PROSITE" id="PS50011">
    <property type="entry name" value="PROTEIN_KINASE_DOM"/>
    <property type="match status" value="1"/>
</dbReference>
<accession>A0AA43QM17</accession>
<organism evidence="8 9">
    <name type="scientific">Ramalina farinacea</name>
    <dbReference type="NCBI Taxonomy" id="258253"/>
    <lineage>
        <taxon>Eukaryota</taxon>
        <taxon>Fungi</taxon>
        <taxon>Dikarya</taxon>
        <taxon>Ascomycota</taxon>
        <taxon>Pezizomycotina</taxon>
        <taxon>Lecanoromycetes</taxon>
        <taxon>OSLEUM clade</taxon>
        <taxon>Lecanoromycetidae</taxon>
        <taxon>Lecanorales</taxon>
        <taxon>Lecanorineae</taxon>
        <taxon>Ramalinaceae</taxon>
        <taxon>Ramalina</taxon>
    </lineage>
</organism>
<evidence type="ECO:0000313" key="8">
    <source>
        <dbReference type="EMBL" id="MDI1487451.1"/>
    </source>
</evidence>
<feature type="domain" description="Protein kinase" evidence="7">
    <location>
        <begin position="66"/>
        <end position="379"/>
    </location>
</feature>
<dbReference type="GO" id="GO:0000082">
    <property type="term" value="P:G1/S transition of mitotic cell cycle"/>
    <property type="evidence" value="ECO:0007669"/>
    <property type="project" value="TreeGrafter"/>
</dbReference>
<comment type="catalytic activity">
    <reaction evidence="6">
        <text>L-seryl-[protein] + ATP = O-phospho-L-seryl-[protein] + ADP + H(+)</text>
        <dbReference type="Rhea" id="RHEA:17989"/>
        <dbReference type="Rhea" id="RHEA-COMP:9863"/>
        <dbReference type="Rhea" id="RHEA-COMP:11604"/>
        <dbReference type="ChEBI" id="CHEBI:15378"/>
        <dbReference type="ChEBI" id="CHEBI:29999"/>
        <dbReference type="ChEBI" id="CHEBI:30616"/>
        <dbReference type="ChEBI" id="CHEBI:83421"/>
        <dbReference type="ChEBI" id="CHEBI:456216"/>
        <dbReference type="EC" id="2.7.11.22"/>
    </reaction>
</comment>
<dbReference type="Pfam" id="PF00069">
    <property type="entry name" value="Pkinase"/>
    <property type="match status" value="1"/>
</dbReference>
<dbReference type="SMART" id="SM00220">
    <property type="entry name" value="S_TKc"/>
    <property type="match status" value="1"/>
</dbReference>
<evidence type="ECO:0000256" key="2">
    <source>
        <dbReference type="ARBA" id="ARBA00012425"/>
    </source>
</evidence>
<dbReference type="GO" id="GO:0030332">
    <property type="term" value="F:cyclin binding"/>
    <property type="evidence" value="ECO:0007669"/>
    <property type="project" value="TreeGrafter"/>
</dbReference>
<dbReference type="GO" id="GO:0010468">
    <property type="term" value="P:regulation of gene expression"/>
    <property type="evidence" value="ECO:0007669"/>
    <property type="project" value="TreeGrafter"/>
</dbReference>
<sequence length="394" mass="43173">MPGNRIVSDQCHMQEAYEKKCQETALSLEYSADEPLNLSSPNESGKTTPAILPNVSGKPTYKLGPYEACTHIYTGLFSTIYLTQSPTPPPSHLAIKCTSPAREQPPHNSRREARILSSLSHPHIIPLLATNTTTSLSCPYLLTFPYKPFTLADLLLPSSPSPIPKSLLHNLFSALAYLHDSHGIIHRDVKPTNILLSSPTGPASLADFGIAWSPTDRDSEPPGQKITDIGTTCYRAPELLFGDAAYGVGVDLWAAGCVAAEVFVHDTGGKGGRDRGKEGEEGEREWTLFDAGELGSELALVKSIFETLGTPDEKVWPECSRFPDWGKMTFKQFAAKKWEEILPGVGREERELVGRLVRYESGERMRAGEVSGFLIFTFFPPHVSLVVFEMVANG</sequence>
<dbReference type="GO" id="GO:0010389">
    <property type="term" value="P:regulation of G2/M transition of mitotic cell cycle"/>
    <property type="evidence" value="ECO:0007669"/>
    <property type="project" value="TreeGrafter"/>
</dbReference>
<comment type="catalytic activity">
    <reaction evidence="5">
        <text>L-threonyl-[protein] + ATP = O-phospho-L-threonyl-[protein] + ADP + H(+)</text>
        <dbReference type="Rhea" id="RHEA:46608"/>
        <dbReference type="Rhea" id="RHEA-COMP:11060"/>
        <dbReference type="Rhea" id="RHEA-COMP:11605"/>
        <dbReference type="ChEBI" id="CHEBI:15378"/>
        <dbReference type="ChEBI" id="CHEBI:30013"/>
        <dbReference type="ChEBI" id="CHEBI:30616"/>
        <dbReference type="ChEBI" id="CHEBI:61977"/>
        <dbReference type="ChEBI" id="CHEBI:456216"/>
        <dbReference type="EC" id="2.7.11.22"/>
    </reaction>
</comment>
<gene>
    <name evidence="8" type="primary">CSK1</name>
    <name evidence="8" type="ORF">OHK93_006721</name>
</gene>
<dbReference type="InterPro" id="IPR050108">
    <property type="entry name" value="CDK"/>
</dbReference>
<evidence type="ECO:0000256" key="5">
    <source>
        <dbReference type="ARBA" id="ARBA00047811"/>
    </source>
</evidence>
<evidence type="ECO:0000256" key="3">
    <source>
        <dbReference type="ARBA" id="ARBA00022741"/>
    </source>
</evidence>
<dbReference type="Proteomes" id="UP001161017">
    <property type="component" value="Unassembled WGS sequence"/>
</dbReference>
<dbReference type="Gene3D" id="3.30.200.20">
    <property type="entry name" value="Phosphorylase Kinase, domain 1"/>
    <property type="match status" value="1"/>
</dbReference>
<name>A0AA43QM17_9LECA</name>
<dbReference type="PANTHER" id="PTHR24056:SF576">
    <property type="entry name" value="SERINE_THREONINE-PROTEIN KINASE CSK1"/>
    <property type="match status" value="1"/>
</dbReference>
<evidence type="ECO:0000313" key="9">
    <source>
        <dbReference type="Proteomes" id="UP001161017"/>
    </source>
</evidence>
<dbReference type="GO" id="GO:0005634">
    <property type="term" value="C:nucleus"/>
    <property type="evidence" value="ECO:0007669"/>
    <property type="project" value="TreeGrafter"/>
</dbReference>
<proteinExistence type="inferred from homology"/>